<keyword evidence="3" id="KW-1185">Reference proteome</keyword>
<protein>
    <submittedName>
        <fullName evidence="2">Carboxymuconolactone decarboxylase family protein</fullName>
    </submittedName>
</protein>
<organism evidence="2 3">
    <name type="scientific">Chitinophaga hostae</name>
    <dbReference type="NCBI Taxonomy" id="2831022"/>
    <lineage>
        <taxon>Bacteria</taxon>
        <taxon>Pseudomonadati</taxon>
        <taxon>Bacteroidota</taxon>
        <taxon>Chitinophagia</taxon>
        <taxon>Chitinophagales</taxon>
        <taxon>Chitinophagaceae</taxon>
        <taxon>Chitinophaga</taxon>
    </lineage>
</organism>
<dbReference type="EMBL" id="JAGTXB010000020">
    <property type="protein sequence ID" value="MBS0031204.1"/>
    <property type="molecule type" value="Genomic_DNA"/>
</dbReference>
<dbReference type="InterPro" id="IPR029032">
    <property type="entry name" value="AhpD-like"/>
</dbReference>
<feature type="domain" description="Carboxymuconolactone decarboxylase-like" evidence="1">
    <location>
        <begin position="12"/>
        <end position="94"/>
    </location>
</feature>
<dbReference type="PANTHER" id="PTHR34846:SF10">
    <property type="entry name" value="CYTOPLASMIC PROTEIN"/>
    <property type="match status" value="1"/>
</dbReference>
<evidence type="ECO:0000313" key="2">
    <source>
        <dbReference type="EMBL" id="MBS0031204.1"/>
    </source>
</evidence>
<dbReference type="InterPro" id="IPR004675">
    <property type="entry name" value="AhpD_core"/>
</dbReference>
<dbReference type="Proteomes" id="UP000676386">
    <property type="component" value="Unassembled WGS sequence"/>
</dbReference>
<proteinExistence type="predicted"/>
<evidence type="ECO:0000313" key="3">
    <source>
        <dbReference type="Proteomes" id="UP000676386"/>
    </source>
</evidence>
<dbReference type="PANTHER" id="PTHR34846">
    <property type="entry name" value="4-CARBOXYMUCONOLACTONE DECARBOXYLASE FAMILY PROTEIN (AFU_ORTHOLOGUE AFUA_6G11590)"/>
    <property type="match status" value="1"/>
</dbReference>
<sequence>MTERFLMKEIEPGAYKAMLGLEAYLSSTGISPLHHEMIRVRASQINGCAYCIDAHTKDARKHGETEQRLYLLNAWRESPQFTDEERIILAITEEVTHISRQGLTEATYQEALQQLGMKRTAEVIMAVNIINAWNRIGISTHRIPGK</sequence>
<reference evidence="2 3" key="1">
    <citation type="submission" date="2021-04" db="EMBL/GenBank/DDBJ databases">
        <title>Chitinophaga sp. nov., isolated from the rhizosphere soil.</title>
        <authorList>
            <person name="He S."/>
        </authorList>
    </citation>
    <scope>NUCLEOTIDE SEQUENCE [LARGE SCALE GENOMIC DNA]</scope>
    <source>
        <strain evidence="2 3">2R12</strain>
    </source>
</reference>
<evidence type="ECO:0000259" key="1">
    <source>
        <dbReference type="Pfam" id="PF02627"/>
    </source>
</evidence>
<dbReference type="Pfam" id="PF02627">
    <property type="entry name" value="CMD"/>
    <property type="match status" value="1"/>
</dbReference>
<comment type="caution">
    <text evidence="2">The sequence shown here is derived from an EMBL/GenBank/DDBJ whole genome shotgun (WGS) entry which is preliminary data.</text>
</comment>
<dbReference type="InterPro" id="IPR003779">
    <property type="entry name" value="CMD-like"/>
</dbReference>
<dbReference type="RefSeq" id="WP_211976341.1">
    <property type="nucleotide sequence ID" value="NZ_CBFHAM010000151.1"/>
</dbReference>
<dbReference type="Gene3D" id="1.20.1290.10">
    <property type="entry name" value="AhpD-like"/>
    <property type="match status" value="1"/>
</dbReference>
<name>A0ABS5J7L4_9BACT</name>
<dbReference type="SUPFAM" id="SSF69118">
    <property type="entry name" value="AhpD-like"/>
    <property type="match status" value="1"/>
</dbReference>
<accession>A0ABS5J7L4</accession>
<gene>
    <name evidence="2" type="ORF">KE626_28000</name>
</gene>
<dbReference type="NCBIfam" id="TIGR00778">
    <property type="entry name" value="ahpD_dom"/>
    <property type="match status" value="1"/>
</dbReference>